<sequence>MSNPDLESSVASVACAVNPGQVPNVLWGHGLLNVHGIPSIVASIDFVLPDDLLPRGAKILRALPSFRPCQDPETCPVSSQERHTPAPASHLHVDNSEITVGLYQQSQTLWFLPTLDSTLIYPEASQLPPQFVLASDQGSLPPWRPGRGSGVFKSSKEAVVVPKAHVLLEAFLRLCAGDLGRRIGAFSLAMVGYIEQYVDDDGLLDTSQLPEPIKTSYLELREGRKPVRQWTKELNQALQVPEEEDSDEEGNW</sequence>
<dbReference type="RefSeq" id="XP_066702845.1">
    <property type="nucleotide sequence ID" value="XM_066840218.1"/>
</dbReference>
<protein>
    <recommendedName>
        <fullName evidence="3">Thioredoxin reductase</fullName>
    </recommendedName>
</protein>
<name>A0ABR1QLS7_9PEZI</name>
<dbReference type="EMBL" id="JAQQWE010000003">
    <property type="protein sequence ID" value="KAK7959142.1"/>
    <property type="molecule type" value="Genomic_DNA"/>
</dbReference>
<accession>A0ABR1QLS7</accession>
<proteinExistence type="predicted"/>
<dbReference type="GeneID" id="92073280"/>
<comment type="caution">
    <text evidence="1">The sequence shown here is derived from an EMBL/GenBank/DDBJ whole genome shotgun (WGS) entry which is preliminary data.</text>
</comment>
<keyword evidence="2" id="KW-1185">Reference proteome</keyword>
<dbReference type="Proteomes" id="UP001391051">
    <property type="component" value="Unassembled WGS sequence"/>
</dbReference>
<evidence type="ECO:0000313" key="2">
    <source>
        <dbReference type="Proteomes" id="UP001391051"/>
    </source>
</evidence>
<evidence type="ECO:0008006" key="3">
    <source>
        <dbReference type="Google" id="ProtNLM"/>
    </source>
</evidence>
<reference evidence="1 2" key="1">
    <citation type="submission" date="2023-01" db="EMBL/GenBank/DDBJ databases">
        <title>Analysis of 21 Apiospora genomes using comparative genomics revels a genus with tremendous synthesis potential of carbohydrate active enzymes and secondary metabolites.</title>
        <authorList>
            <person name="Sorensen T."/>
        </authorList>
    </citation>
    <scope>NUCLEOTIDE SEQUENCE [LARGE SCALE GENOMIC DNA]</scope>
    <source>
        <strain evidence="1 2">CBS 24483</strain>
    </source>
</reference>
<organism evidence="1 2">
    <name type="scientific">Apiospora aurea</name>
    <dbReference type="NCBI Taxonomy" id="335848"/>
    <lineage>
        <taxon>Eukaryota</taxon>
        <taxon>Fungi</taxon>
        <taxon>Dikarya</taxon>
        <taxon>Ascomycota</taxon>
        <taxon>Pezizomycotina</taxon>
        <taxon>Sordariomycetes</taxon>
        <taxon>Xylariomycetidae</taxon>
        <taxon>Amphisphaeriales</taxon>
        <taxon>Apiosporaceae</taxon>
        <taxon>Apiospora</taxon>
    </lineage>
</organism>
<evidence type="ECO:0000313" key="1">
    <source>
        <dbReference type="EMBL" id="KAK7959142.1"/>
    </source>
</evidence>
<gene>
    <name evidence="1" type="ORF">PG986_003996</name>
</gene>